<dbReference type="Pfam" id="PF01203">
    <property type="entry name" value="T2SSN"/>
    <property type="match status" value="1"/>
</dbReference>
<keyword evidence="8" id="KW-0653">Protein transport</keyword>
<dbReference type="OrthoDB" id="6118198at2"/>
<evidence type="ECO:0000256" key="2">
    <source>
        <dbReference type="ARBA" id="ARBA00007208"/>
    </source>
</evidence>
<keyword evidence="5" id="KW-1003">Cell membrane</keyword>
<evidence type="ECO:0000313" key="11">
    <source>
        <dbReference type="EMBL" id="PLW81936.1"/>
    </source>
</evidence>
<evidence type="ECO:0000256" key="4">
    <source>
        <dbReference type="ARBA" id="ARBA00022448"/>
    </source>
</evidence>
<accession>A0A2N5Y0M4</accession>
<keyword evidence="4" id="KW-0813">Transport</keyword>
<dbReference type="Proteomes" id="UP000234845">
    <property type="component" value="Unassembled WGS sequence"/>
</dbReference>
<comment type="similarity">
    <text evidence="2">Belongs to the GSP N family.</text>
</comment>
<keyword evidence="7" id="KW-0812">Transmembrane</keyword>
<dbReference type="EMBL" id="PKLZ01000009">
    <property type="protein sequence ID" value="PLW81936.1"/>
    <property type="molecule type" value="Genomic_DNA"/>
</dbReference>
<evidence type="ECO:0000256" key="1">
    <source>
        <dbReference type="ARBA" id="ARBA00004533"/>
    </source>
</evidence>
<evidence type="ECO:0000256" key="8">
    <source>
        <dbReference type="ARBA" id="ARBA00022927"/>
    </source>
</evidence>
<proteinExistence type="inferred from homology"/>
<name>A0A2N5Y0M4_9GAMM</name>
<keyword evidence="9" id="KW-0472">Membrane</keyword>
<dbReference type="InterPro" id="IPR022792">
    <property type="entry name" value="T2SS_protein-GspN"/>
</dbReference>
<comment type="caution">
    <text evidence="11">The sequence shown here is derived from an EMBL/GenBank/DDBJ whole genome shotgun (WGS) entry which is preliminary data.</text>
</comment>
<keyword evidence="6" id="KW-0997">Cell inner membrane</keyword>
<evidence type="ECO:0000256" key="3">
    <source>
        <dbReference type="ARBA" id="ARBA00021563"/>
    </source>
</evidence>
<dbReference type="GO" id="GO:0005886">
    <property type="term" value="C:plasma membrane"/>
    <property type="evidence" value="ECO:0007669"/>
    <property type="project" value="UniProtKB-SubCell"/>
</dbReference>
<organism evidence="11 12">
    <name type="scientific">Kineobactrum sediminis</name>
    <dbReference type="NCBI Taxonomy" id="1905677"/>
    <lineage>
        <taxon>Bacteria</taxon>
        <taxon>Pseudomonadati</taxon>
        <taxon>Pseudomonadota</taxon>
        <taxon>Gammaproteobacteria</taxon>
        <taxon>Cellvibrionales</taxon>
        <taxon>Halieaceae</taxon>
        <taxon>Kineobactrum</taxon>
    </lineage>
</organism>
<reference evidence="12" key="1">
    <citation type="submission" date="2017-11" db="EMBL/GenBank/DDBJ databases">
        <title>The draft genome sequence of Chromatocurvus sp. F02.</title>
        <authorList>
            <person name="Du Z.-J."/>
            <person name="Chang Y.-Q."/>
        </authorList>
    </citation>
    <scope>NUCLEOTIDE SEQUENCE [LARGE SCALE GENOMIC DNA]</scope>
    <source>
        <strain evidence="12">F02</strain>
    </source>
</reference>
<dbReference type="PROSITE" id="PS51257">
    <property type="entry name" value="PROKAR_LIPOPROTEIN"/>
    <property type="match status" value="1"/>
</dbReference>
<sequence length="259" mass="28012">MILRRVLLILLGLVVLLACLAVTAPARLVALALPPGQVAVQGFSGRLWEGRASRVVLATDAGLFHLGELRWTLHPLSLLTLTPRVEISSDWGNQHLQAELLVQGDNNMTLRNVTLNVDAALARYLAPVMLRGQMSLQAEYLQLRNGLPVATRARVLWQQAAWESPRGILPLGTYALDVQQAPNGPLLGEIVTLAGPVRAEGELQLQLPNGRYSIATLISHETGWEEVLEEGLSLLAKPVAGGYQLRLEGQLDLAGSGLQ</sequence>
<protein>
    <recommendedName>
        <fullName evidence="3">Type II secretion system protein N</fullName>
    </recommendedName>
    <alternativeName>
        <fullName evidence="10">General secretion pathway protein N</fullName>
    </alternativeName>
</protein>
<comment type="subcellular location">
    <subcellularLocation>
        <location evidence="1">Cell inner membrane</location>
    </subcellularLocation>
</comment>
<dbReference type="GO" id="GO:0015627">
    <property type="term" value="C:type II protein secretion system complex"/>
    <property type="evidence" value="ECO:0007669"/>
    <property type="project" value="InterPro"/>
</dbReference>
<keyword evidence="12" id="KW-1185">Reference proteome</keyword>
<evidence type="ECO:0000256" key="6">
    <source>
        <dbReference type="ARBA" id="ARBA00022519"/>
    </source>
</evidence>
<evidence type="ECO:0000256" key="5">
    <source>
        <dbReference type="ARBA" id="ARBA00022475"/>
    </source>
</evidence>
<dbReference type="RefSeq" id="WP_101521871.1">
    <property type="nucleotide sequence ID" value="NZ_PKLZ01000009.1"/>
</dbReference>
<evidence type="ECO:0000313" key="12">
    <source>
        <dbReference type="Proteomes" id="UP000234845"/>
    </source>
</evidence>
<evidence type="ECO:0000256" key="7">
    <source>
        <dbReference type="ARBA" id="ARBA00022692"/>
    </source>
</evidence>
<dbReference type="AlphaFoldDB" id="A0A2N5Y0M4"/>
<gene>
    <name evidence="11" type="ORF">CWI75_12615</name>
</gene>
<evidence type="ECO:0000256" key="9">
    <source>
        <dbReference type="ARBA" id="ARBA00023136"/>
    </source>
</evidence>
<dbReference type="GO" id="GO:0015628">
    <property type="term" value="P:protein secretion by the type II secretion system"/>
    <property type="evidence" value="ECO:0007669"/>
    <property type="project" value="InterPro"/>
</dbReference>
<evidence type="ECO:0000256" key="10">
    <source>
        <dbReference type="ARBA" id="ARBA00030772"/>
    </source>
</evidence>